<accession>A0A1R0GXE0</accession>
<dbReference type="Proteomes" id="UP000187455">
    <property type="component" value="Unassembled WGS sequence"/>
</dbReference>
<evidence type="ECO:0000313" key="2">
    <source>
        <dbReference type="Proteomes" id="UP000187455"/>
    </source>
</evidence>
<sequence length="102" mass="10993">MRSANEIENAVFSIRTITGFPFPPVRLLINRLNFIHTSSIPLIRMYIAISNLLDAGSINTANPDKSKGMAGLIFPESVSFMDSDSAGSTPFGYPGCILSTPV</sequence>
<keyword evidence="2" id="KW-1185">Reference proteome</keyword>
<dbReference type="EMBL" id="LSSL01002348">
    <property type="protein sequence ID" value="OLY81560.1"/>
    <property type="molecule type" value="Genomic_DNA"/>
</dbReference>
<evidence type="ECO:0000313" key="1">
    <source>
        <dbReference type="EMBL" id="OLY81560.1"/>
    </source>
</evidence>
<name>A0A1R0GXE0_9FUNG</name>
<reference evidence="1 2" key="1">
    <citation type="journal article" date="2016" name="Mol. Biol. Evol.">
        <title>Genome-Wide Survey of Gut Fungi (Harpellales) Reveals the First Horizontally Transferred Ubiquitin Gene from a Mosquito Host.</title>
        <authorList>
            <person name="Wang Y."/>
            <person name="White M.M."/>
            <person name="Kvist S."/>
            <person name="Moncalvo J.M."/>
        </authorList>
    </citation>
    <scope>NUCLEOTIDE SEQUENCE [LARGE SCALE GENOMIC DNA]</scope>
    <source>
        <strain evidence="1 2">ALG-7-W6</strain>
    </source>
</reference>
<gene>
    <name evidence="1" type="ORF">AYI68_g4330</name>
</gene>
<organism evidence="1 2">
    <name type="scientific">Smittium mucronatum</name>
    <dbReference type="NCBI Taxonomy" id="133383"/>
    <lineage>
        <taxon>Eukaryota</taxon>
        <taxon>Fungi</taxon>
        <taxon>Fungi incertae sedis</taxon>
        <taxon>Zoopagomycota</taxon>
        <taxon>Kickxellomycotina</taxon>
        <taxon>Harpellomycetes</taxon>
        <taxon>Harpellales</taxon>
        <taxon>Legeriomycetaceae</taxon>
        <taxon>Smittium</taxon>
    </lineage>
</organism>
<dbReference type="AlphaFoldDB" id="A0A1R0GXE0"/>
<proteinExistence type="predicted"/>
<comment type="caution">
    <text evidence="1">The sequence shown here is derived from an EMBL/GenBank/DDBJ whole genome shotgun (WGS) entry which is preliminary data.</text>
</comment>
<protein>
    <submittedName>
        <fullName evidence="1">Uncharacterized protein</fullName>
    </submittedName>
</protein>